<feature type="region of interest" description="Disordered" evidence="1">
    <location>
        <begin position="61"/>
        <end position="89"/>
    </location>
</feature>
<protein>
    <submittedName>
        <fullName evidence="2">Uncharacterized protein</fullName>
    </submittedName>
</protein>
<evidence type="ECO:0000313" key="2">
    <source>
        <dbReference type="EMBL" id="KDR13434.1"/>
    </source>
</evidence>
<dbReference type="AlphaFoldDB" id="A0A067R5L6"/>
<gene>
    <name evidence="2" type="ORF">L798_12543</name>
</gene>
<accession>A0A067R5L6</accession>
<dbReference type="EMBL" id="KK852945">
    <property type="protein sequence ID" value="KDR13434.1"/>
    <property type="molecule type" value="Genomic_DNA"/>
</dbReference>
<dbReference type="Proteomes" id="UP000027135">
    <property type="component" value="Unassembled WGS sequence"/>
</dbReference>
<name>A0A067R5L6_ZOONE</name>
<reference evidence="2 3" key="1">
    <citation type="journal article" date="2014" name="Nat. Commun.">
        <title>Molecular traces of alternative social organization in a termite genome.</title>
        <authorList>
            <person name="Terrapon N."/>
            <person name="Li C."/>
            <person name="Robertson H.M."/>
            <person name="Ji L."/>
            <person name="Meng X."/>
            <person name="Booth W."/>
            <person name="Chen Z."/>
            <person name="Childers C.P."/>
            <person name="Glastad K.M."/>
            <person name="Gokhale K."/>
            <person name="Gowin J."/>
            <person name="Gronenberg W."/>
            <person name="Hermansen R.A."/>
            <person name="Hu H."/>
            <person name="Hunt B.G."/>
            <person name="Huylmans A.K."/>
            <person name="Khalil S.M."/>
            <person name="Mitchell R.D."/>
            <person name="Munoz-Torres M.C."/>
            <person name="Mustard J.A."/>
            <person name="Pan H."/>
            <person name="Reese J.T."/>
            <person name="Scharf M.E."/>
            <person name="Sun F."/>
            <person name="Vogel H."/>
            <person name="Xiao J."/>
            <person name="Yang W."/>
            <person name="Yang Z."/>
            <person name="Yang Z."/>
            <person name="Zhou J."/>
            <person name="Zhu J."/>
            <person name="Brent C.S."/>
            <person name="Elsik C.G."/>
            <person name="Goodisman M.A."/>
            <person name="Liberles D.A."/>
            <person name="Roe R.M."/>
            <person name="Vargo E.L."/>
            <person name="Vilcinskas A."/>
            <person name="Wang J."/>
            <person name="Bornberg-Bauer E."/>
            <person name="Korb J."/>
            <person name="Zhang G."/>
            <person name="Liebig J."/>
        </authorList>
    </citation>
    <scope>NUCLEOTIDE SEQUENCE [LARGE SCALE GENOMIC DNA]</scope>
    <source>
        <tissue evidence="2">Whole organism</tissue>
    </source>
</reference>
<dbReference type="InParanoid" id="A0A067R5L6"/>
<evidence type="ECO:0000313" key="3">
    <source>
        <dbReference type="Proteomes" id="UP000027135"/>
    </source>
</evidence>
<proteinExistence type="predicted"/>
<feature type="compositionally biased region" description="Basic residues" evidence="1">
    <location>
        <begin position="75"/>
        <end position="86"/>
    </location>
</feature>
<keyword evidence="3" id="KW-1185">Reference proteome</keyword>
<sequence length="112" mass="12554">MQCSKCSRSALTLPQPDPSVLRFEELPVVLDNAAQACNLPENAISAGLRLEILRDVRKPARRTGCGTALPTTPPVRHRPPRNQTHKHWLDCPTLHKDLESTEVTRESITKLR</sequence>
<organism evidence="2 3">
    <name type="scientific">Zootermopsis nevadensis</name>
    <name type="common">Dampwood termite</name>
    <dbReference type="NCBI Taxonomy" id="136037"/>
    <lineage>
        <taxon>Eukaryota</taxon>
        <taxon>Metazoa</taxon>
        <taxon>Ecdysozoa</taxon>
        <taxon>Arthropoda</taxon>
        <taxon>Hexapoda</taxon>
        <taxon>Insecta</taxon>
        <taxon>Pterygota</taxon>
        <taxon>Neoptera</taxon>
        <taxon>Polyneoptera</taxon>
        <taxon>Dictyoptera</taxon>
        <taxon>Blattodea</taxon>
        <taxon>Blattoidea</taxon>
        <taxon>Termitoidae</taxon>
        <taxon>Termopsidae</taxon>
        <taxon>Zootermopsis</taxon>
    </lineage>
</organism>
<evidence type="ECO:0000256" key="1">
    <source>
        <dbReference type="SAM" id="MobiDB-lite"/>
    </source>
</evidence>